<keyword evidence="2" id="KW-1185">Reference proteome</keyword>
<name>A0A812KZW0_9DINO</name>
<comment type="caution">
    <text evidence="1">The sequence shown here is derived from an EMBL/GenBank/DDBJ whole genome shotgun (WGS) entry which is preliminary data.</text>
</comment>
<gene>
    <name evidence="1" type="ORF">SNEC2469_LOCUS4069</name>
</gene>
<accession>A0A812KZW0</accession>
<dbReference type="Proteomes" id="UP000601435">
    <property type="component" value="Unassembled WGS sequence"/>
</dbReference>
<dbReference type="EMBL" id="CAJNJA010008531">
    <property type="protein sequence ID" value="CAE7237590.1"/>
    <property type="molecule type" value="Genomic_DNA"/>
</dbReference>
<protein>
    <submittedName>
        <fullName evidence="1">Uncharacterized protein</fullName>
    </submittedName>
</protein>
<evidence type="ECO:0000313" key="1">
    <source>
        <dbReference type="EMBL" id="CAE7237590.1"/>
    </source>
</evidence>
<feature type="non-terminal residue" evidence="1">
    <location>
        <position position="95"/>
    </location>
</feature>
<evidence type="ECO:0000313" key="2">
    <source>
        <dbReference type="Proteomes" id="UP000601435"/>
    </source>
</evidence>
<organism evidence="1 2">
    <name type="scientific">Symbiodinium necroappetens</name>
    <dbReference type="NCBI Taxonomy" id="1628268"/>
    <lineage>
        <taxon>Eukaryota</taxon>
        <taxon>Sar</taxon>
        <taxon>Alveolata</taxon>
        <taxon>Dinophyceae</taxon>
        <taxon>Suessiales</taxon>
        <taxon>Symbiodiniaceae</taxon>
        <taxon>Symbiodinium</taxon>
    </lineage>
</organism>
<proteinExistence type="predicted"/>
<reference evidence="1" key="1">
    <citation type="submission" date="2021-02" db="EMBL/GenBank/DDBJ databases">
        <authorList>
            <person name="Dougan E. K."/>
            <person name="Rhodes N."/>
            <person name="Thang M."/>
            <person name="Chan C."/>
        </authorList>
    </citation>
    <scope>NUCLEOTIDE SEQUENCE</scope>
</reference>
<dbReference type="AlphaFoldDB" id="A0A812KZW0"/>
<dbReference type="OrthoDB" id="10323875at2759"/>
<sequence>RPRLGIPAELLLGSPECGAMGLPTACPLATVLTPKSGILLYADKDLNGGIPWREALQEFLAHQPSLLKEAMKALRGLEEKDFEESSCLVSLEILE</sequence>